<accession>A0A2Y9BZW3</accession>
<evidence type="ECO:0000313" key="3">
    <source>
        <dbReference type="EMBL" id="SSA45082.1"/>
    </source>
</evidence>
<evidence type="ECO:0000256" key="2">
    <source>
        <dbReference type="SAM" id="Phobius"/>
    </source>
</evidence>
<keyword evidence="4" id="KW-1185">Reference proteome</keyword>
<feature type="compositionally biased region" description="Polar residues" evidence="1">
    <location>
        <begin position="1"/>
        <end position="14"/>
    </location>
</feature>
<feature type="region of interest" description="Disordered" evidence="1">
    <location>
        <begin position="1"/>
        <end position="20"/>
    </location>
</feature>
<dbReference type="RefSeq" id="WP_110853166.1">
    <property type="nucleotide sequence ID" value="NZ_QKLZ01000011.1"/>
</dbReference>
<dbReference type="InterPro" id="IPR009937">
    <property type="entry name" value="Phage_holin_3_6"/>
</dbReference>
<dbReference type="Pfam" id="PF07332">
    <property type="entry name" value="Phage_holin_3_6"/>
    <property type="match status" value="1"/>
</dbReference>
<keyword evidence="2" id="KW-0812">Transmembrane</keyword>
<organism evidence="3 4">
    <name type="scientific">Georgenia satyanarayanai</name>
    <dbReference type="NCBI Taxonomy" id="860221"/>
    <lineage>
        <taxon>Bacteria</taxon>
        <taxon>Bacillati</taxon>
        <taxon>Actinomycetota</taxon>
        <taxon>Actinomycetes</taxon>
        <taxon>Micrococcales</taxon>
        <taxon>Bogoriellaceae</taxon>
        <taxon>Georgenia</taxon>
    </lineage>
</organism>
<feature type="transmembrane region" description="Helical" evidence="2">
    <location>
        <begin position="58"/>
        <end position="83"/>
    </location>
</feature>
<keyword evidence="2" id="KW-1133">Transmembrane helix</keyword>
<dbReference type="Proteomes" id="UP000250222">
    <property type="component" value="Unassembled WGS sequence"/>
</dbReference>
<name>A0A2Y9BZW3_9MICO</name>
<dbReference type="EMBL" id="UETB01000011">
    <property type="protein sequence ID" value="SSA45082.1"/>
    <property type="molecule type" value="Genomic_DNA"/>
</dbReference>
<dbReference type="OrthoDB" id="5149810at2"/>
<feature type="transmembrane region" description="Helical" evidence="2">
    <location>
        <begin position="89"/>
        <end position="110"/>
    </location>
</feature>
<protein>
    <submittedName>
        <fullName evidence="3">Holin-X, holin superfamily III</fullName>
    </submittedName>
</protein>
<dbReference type="AlphaFoldDB" id="A0A2Y9BZW3"/>
<keyword evidence="2" id="KW-0472">Membrane</keyword>
<reference evidence="3 4" key="1">
    <citation type="submission" date="2016-10" db="EMBL/GenBank/DDBJ databases">
        <authorList>
            <person name="Cai Z."/>
        </authorList>
    </citation>
    <scope>NUCLEOTIDE SEQUENCE [LARGE SCALE GENOMIC DNA]</scope>
    <source>
        <strain evidence="3 4">CGMCC 1.10826</strain>
    </source>
</reference>
<sequence length="143" mass="14536">MSTAGPQHLGTGQQPPGRPTVGELVARISDQFSRILRGELELIQVKAAAKAKKVGAGAAMFAVAGLLGFFALALLITTAVLGLAEALPAWLSALIVAVVLLVIAGIIALVGKKMLQSGEAPSAEETKANLKADLDAVKKGLSS</sequence>
<evidence type="ECO:0000313" key="4">
    <source>
        <dbReference type="Proteomes" id="UP000250222"/>
    </source>
</evidence>
<gene>
    <name evidence="3" type="ORF">SAMN05216184_11180</name>
</gene>
<evidence type="ECO:0000256" key="1">
    <source>
        <dbReference type="SAM" id="MobiDB-lite"/>
    </source>
</evidence>
<proteinExistence type="predicted"/>